<dbReference type="KEGG" id="dog:HP555_02715"/>
<protein>
    <submittedName>
        <fullName evidence="3">Type I restriction enzyme HsdR N-terminal domain-containing protein</fullName>
    </submittedName>
</protein>
<feature type="region of interest" description="Disordered" evidence="1">
    <location>
        <begin position="186"/>
        <end position="210"/>
    </location>
</feature>
<reference evidence="3 4" key="1">
    <citation type="submission" date="2020-05" db="EMBL/GenBank/DDBJ databases">
        <title>Complete genome of Desulfobulbus oligotrophicus.</title>
        <authorList>
            <person name="Podar M."/>
        </authorList>
    </citation>
    <scope>NUCLEOTIDE SEQUENCE [LARGE SCALE GENOMIC DNA]</scope>
    <source>
        <strain evidence="3 4">Prop6</strain>
    </source>
</reference>
<evidence type="ECO:0000313" key="3">
    <source>
        <dbReference type="EMBL" id="QQG64852.1"/>
    </source>
</evidence>
<organism evidence="3 4">
    <name type="scientific">Desulfobulbus oligotrophicus</name>
    <dbReference type="NCBI Taxonomy" id="1909699"/>
    <lineage>
        <taxon>Bacteria</taxon>
        <taxon>Pseudomonadati</taxon>
        <taxon>Thermodesulfobacteriota</taxon>
        <taxon>Desulfobulbia</taxon>
        <taxon>Desulfobulbales</taxon>
        <taxon>Desulfobulbaceae</taxon>
        <taxon>Desulfobulbus</taxon>
    </lineage>
</organism>
<dbReference type="Proteomes" id="UP000596092">
    <property type="component" value="Chromosome"/>
</dbReference>
<evidence type="ECO:0000259" key="2">
    <source>
        <dbReference type="Pfam" id="PF13588"/>
    </source>
</evidence>
<feature type="domain" description="Type I restriction enzyme R protein N-terminal" evidence="2">
    <location>
        <begin position="28"/>
        <end position="140"/>
    </location>
</feature>
<dbReference type="Pfam" id="PF13588">
    <property type="entry name" value="HSDR_N_2"/>
    <property type="match status" value="1"/>
</dbReference>
<dbReference type="InterPro" id="IPR029464">
    <property type="entry name" value="HSDR_N"/>
</dbReference>
<sequence>MIDTTGHHIVYGDLIDYLTGEVLPDTDDERIRQQLARRLVEDLGYKREELEPRLVIHSCFNNNQVQTRIELAVSIHGRRLFILRYGPGSLVTREKAAIAAARILEPDYRIPLAVVTNGRDAELLETKHGTVVAAGLDCIPDRKEAEQLFYAYAFEPFADPKRREQALRILNVFDLDICCLGSRCPTDSSTPVKKNDANPPVDYVKNPKER</sequence>
<dbReference type="RefSeq" id="WP_199263683.1">
    <property type="nucleotide sequence ID" value="NZ_CP054140.1"/>
</dbReference>
<dbReference type="EMBL" id="CP054140">
    <property type="protein sequence ID" value="QQG64852.1"/>
    <property type="molecule type" value="Genomic_DNA"/>
</dbReference>
<accession>A0A7T6APS8</accession>
<dbReference type="AlphaFoldDB" id="A0A7T6APS8"/>
<proteinExistence type="predicted"/>
<evidence type="ECO:0000256" key="1">
    <source>
        <dbReference type="SAM" id="MobiDB-lite"/>
    </source>
</evidence>
<gene>
    <name evidence="3" type="ORF">HP555_02715</name>
</gene>
<keyword evidence="4" id="KW-1185">Reference proteome</keyword>
<evidence type="ECO:0000313" key="4">
    <source>
        <dbReference type="Proteomes" id="UP000596092"/>
    </source>
</evidence>
<name>A0A7T6APS8_9BACT</name>